<proteinExistence type="predicted"/>
<gene>
    <name evidence="2" type="ORF">K469DRAFT_765129</name>
</gene>
<evidence type="ECO:0000256" key="1">
    <source>
        <dbReference type="SAM" id="MobiDB-lite"/>
    </source>
</evidence>
<dbReference type="AlphaFoldDB" id="A0A6A6D7S0"/>
<sequence length="151" mass="16718">MVYPLQRSVPITAWSTSTWGTHHSMVYPLQRGVPPPRGVPITAWGTHHSMGYPPQHGAPTTALGTHNMGHPPRHGVPTAEEKNTKIHMTAKIRSELNESWRFGILLTKRPTVLWVLQAATATQAAPELYTASPPSQLAQSSEKRHHPEFTL</sequence>
<dbReference type="EMBL" id="ML994732">
    <property type="protein sequence ID" value="KAF2175461.1"/>
    <property type="molecule type" value="Genomic_DNA"/>
</dbReference>
<evidence type="ECO:0000313" key="2">
    <source>
        <dbReference type="EMBL" id="KAF2175461.1"/>
    </source>
</evidence>
<evidence type="ECO:0000313" key="3">
    <source>
        <dbReference type="Proteomes" id="UP000800200"/>
    </source>
</evidence>
<reference evidence="2" key="1">
    <citation type="journal article" date="2020" name="Stud. Mycol.">
        <title>101 Dothideomycetes genomes: a test case for predicting lifestyles and emergence of pathogens.</title>
        <authorList>
            <person name="Haridas S."/>
            <person name="Albert R."/>
            <person name="Binder M."/>
            <person name="Bloem J."/>
            <person name="Labutti K."/>
            <person name="Salamov A."/>
            <person name="Andreopoulos B."/>
            <person name="Baker S."/>
            <person name="Barry K."/>
            <person name="Bills G."/>
            <person name="Bluhm B."/>
            <person name="Cannon C."/>
            <person name="Castanera R."/>
            <person name="Culley D."/>
            <person name="Daum C."/>
            <person name="Ezra D."/>
            <person name="Gonzalez J."/>
            <person name="Henrissat B."/>
            <person name="Kuo A."/>
            <person name="Liang C."/>
            <person name="Lipzen A."/>
            <person name="Lutzoni F."/>
            <person name="Magnuson J."/>
            <person name="Mondo S."/>
            <person name="Nolan M."/>
            <person name="Ohm R."/>
            <person name="Pangilinan J."/>
            <person name="Park H.-J."/>
            <person name="Ramirez L."/>
            <person name="Alfaro M."/>
            <person name="Sun H."/>
            <person name="Tritt A."/>
            <person name="Yoshinaga Y."/>
            <person name="Zwiers L.-H."/>
            <person name="Turgeon B."/>
            <person name="Goodwin S."/>
            <person name="Spatafora J."/>
            <person name="Crous P."/>
            <person name="Grigoriev I."/>
        </authorList>
    </citation>
    <scope>NUCLEOTIDE SEQUENCE</scope>
    <source>
        <strain evidence="2">CBS 207.26</strain>
    </source>
</reference>
<protein>
    <submittedName>
        <fullName evidence="2">Uncharacterized protein</fullName>
    </submittedName>
</protein>
<feature type="compositionally biased region" description="Basic and acidic residues" evidence="1">
    <location>
        <begin position="141"/>
        <end position="151"/>
    </location>
</feature>
<organism evidence="2 3">
    <name type="scientific">Zopfia rhizophila CBS 207.26</name>
    <dbReference type="NCBI Taxonomy" id="1314779"/>
    <lineage>
        <taxon>Eukaryota</taxon>
        <taxon>Fungi</taxon>
        <taxon>Dikarya</taxon>
        <taxon>Ascomycota</taxon>
        <taxon>Pezizomycotina</taxon>
        <taxon>Dothideomycetes</taxon>
        <taxon>Dothideomycetes incertae sedis</taxon>
        <taxon>Zopfiaceae</taxon>
        <taxon>Zopfia</taxon>
    </lineage>
</organism>
<feature type="region of interest" description="Disordered" evidence="1">
    <location>
        <begin position="127"/>
        <end position="151"/>
    </location>
</feature>
<accession>A0A6A6D7S0</accession>
<name>A0A6A6D7S0_9PEZI</name>
<dbReference type="Proteomes" id="UP000800200">
    <property type="component" value="Unassembled WGS sequence"/>
</dbReference>
<keyword evidence="3" id="KW-1185">Reference proteome</keyword>